<keyword evidence="3" id="KW-1185">Reference proteome</keyword>
<gene>
    <name evidence="2" type="ORF">SAMN05421640_1379</name>
</gene>
<feature type="transmembrane region" description="Helical" evidence="1">
    <location>
        <begin position="135"/>
        <end position="154"/>
    </location>
</feature>
<evidence type="ECO:0000256" key="1">
    <source>
        <dbReference type="SAM" id="Phobius"/>
    </source>
</evidence>
<keyword evidence="1" id="KW-1133">Transmembrane helix</keyword>
<reference evidence="2 3" key="1">
    <citation type="submission" date="2017-06" db="EMBL/GenBank/DDBJ databases">
        <authorList>
            <person name="Kim H.J."/>
            <person name="Triplett B.A."/>
        </authorList>
    </citation>
    <scope>NUCLEOTIDE SEQUENCE [LARGE SCALE GENOMIC DNA]</scope>
    <source>
        <strain evidence="2 3">DSM 19307</strain>
    </source>
</reference>
<feature type="transmembrane region" description="Helical" evidence="1">
    <location>
        <begin position="6"/>
        <end position="30"/>
    </location>
</feature>
<name>A0A239HLB6_EKHLU</name>
<evidence type="ECO:0000313" key="3">
    <source>
        <dbReference type="Proteomes" id="UP000198393"/>
    </source>
</evidence>
<feature type="transmembrane region" description="Helical" evidence="1">
    <location>
        <begin position="166"/>
        <end position="187"/>
    </location>
</feature>
<dbReference type="OrthoDB" id="675847at2"/>
<protein>
    <submittedName>
        <fullName evidence="2">Uncharacterized protein</fullName>
    </submittedName>
</protein>
<keyword evidence="1" id="KW-0472">Membrane</keyword>
<feature type="transmembrane region" description="Helical" evidence="1">
    <location>
        <begin position="42"/>
        <end position="59"/>
    </location>
</feature>
<dbReference type="Proteomes" id="UP000198393">
    <property type="component" value="Unassembled WGS sequence"/>
</dbReference>
<keyword evidence="1" id="KW-0812">Transmembrane</keyword>
<feature type="transmembrane region" description="Helical" evidence="1">
    <location>
        <begin position="207"/>
        <end position="228"/>
    </location>
</feature>
<dbReference type="EMBL" id="FZPD01000002">
    <property type="protein sequence ID" value="SNS82130.1"/>
    <property type="molecule type" value="Genomic_DNA"/>
</dbReference>
<feature type="transmembrane region" description="Helical" evidence="1">
    <location>
        <begin position="71"/>
        <end position="88"/>
    </location>
</feature>
<sequence length="237" mass="26792">MMLKLGYIGLTIAVCVLLIHFGFIAINKSFEASKRKSKKNQLIAGVVLWQIYLVLVGSWDFIQSYSFPPRFALMMIIPAFIFTGVFVYRNRNEVWIQHLPTKSIFYFQSFRILVESLFVASVAAGILHKEASIEGYNYDMVYAITVPIVGLIAFNGKSPNLKLVRFWNYLGLIILATVIFVFMTSVYKPDLYGANEPLLPFAAMTYPYVLVAGSLMPIAVFMHVLSIAHLNKLIGKK</sequence>
<dbReference type="RefSeq" id="WP_089356117.1">
    <property type="nucleotide sequence ID" value="NZ_FZPD01000002.1"/>
</dbReference>
<dbReference type="AlphaFoldDB" id="A0A239HLB6"/>
<evidence type="ECO:0000313" key="2">
    <source>
        <dbReference type="EMBL" id="SNS82130.1"/>
    </source>
</evidence>
<feature type="transmembrane region" description="Helical" evidence="1">
    <location>
        <begin position="109"/>
        <end position="129"/>
    </location>
</feature>
<proteinExistence type="predicted"/>
<accession>A0A239HLB6</accession>
<organism evidence="2 3">
    <name type="scientific">Ekhidna lutea</name>
    <dbReference type="NCBI Taxonomy" id="447679"/>
    <lineage>
        <taxon>Bacteria</taxon>
        <taxon>Pseudomonadati</taxon>
        <taxon>Bacteroidota</taxon>
        <taxon>Cytophagia</taxon>
        <taxon>Cytophagales</taxon>
        <taxon>Reichenbachiellaceae</taxon>
        <taxon>Ekhidna</taxon>
    </lineage>
</organism>